<evidence type="ECO:0000256" key="10">
    <source>
        <dbReference type="PROSITE-ProRule" id="PRU00339"/>
    </source>
</evidence>
<keyword evidence="8" id="KW-0472">Membrane</keyword>
<dbReference type="Proteomes" id="UP001163846">
    <property type="component" value="Unassembled WGS sequence"/>
</dbReference>
<dbReference type="InterPro" id="IPR019734">
    <property type="entry name" value="TPR_rpt"/>
</dbReference>
<feature type="compositionally biased region" description="Low complexity" evidence="11">
    <location>
        <begin position="190"/>
        <end position="199"/>
    </location>
</feature>
<dbReference type="PANTHER" id="PTHR46208">
    <property type="entry name" value="MITOCHONDRIAL IMPORT RECEPTOR SUBUNIT TOM70"/>
    <property type="match status" value="1"/>
</dbReference>
<keyword evidence="7" id="KW-0496">Mitochondrion</keyword>
<keyword evidence="3" id="KW-0677">Repeat</keyword>
<evidence type="ECO:0000256" key="7">
    <source>
        <dbReference type="ARBA" id="ARBA00023128"/>
    </source>
</evidence>
<keyword evidence="6" id="KW-1133">Transmembrane helix</keyword>
<dbReference type="GO" id="GO:0005741">
    <property type="term" value="C:mitochondrial outer membrane"/>
    <property type="evidence" value="ECO:0007669"/>
    <property type="project" value="UniProtKB-SubCell"/>
</dbReference>
<comment type="caution">
    <text evidence="12">The sequence shown here is derived from an EMBL/GenBank/DDBJ whole genome shotgun (WGS) entry which is preliminary data.</text>
</comment>
<evidence type="ECO:0000313" key="13">
    <source>
        <dbReference type="Proteomes" id="UP001163846"/>
    </source>
</evidence>
<comment type="subcellular location">
    <subcellularLocation>
        <location evidence="1">Mitochondrion outer membrane</location>
        <topology evidence="1">Single-pass membrane protein</topology>
    </subcellularLocation>
</comment>
<evidence type="ECO:0000256" key="11">
    <source>
        <dbReference type="SAM" id="MobiDB-lite"/>
    </source>
</evidence>
<keyword evidence="5 10" id="KW-0802">TPR repeat</keyword>
<organism evidence="12 13">
    <name type="scientific">Lentinula raphanica</name>
    <dbReference type="NCBI Taxonomy" id="153919"/>
    <lineage>
        <taxon>Eukaryota</taxon>
        <taxon>Fungi</taxon>
        <taxon>Dikarya</taxon>
        <taxon>Basidiomycota</taxon>
        <taxon>Agaricomycotina</taxon>
        <taxon>Agaricomycetes</taxon>
        <taxon>Agaricomycetidae</taxon>
        <taxon>Agaricales</taxon>
        <taxon>Marasmiineae</taxon>
        <taxon>Omphalotaceae</taxon>
        <taxon>Lentinula</taxon>
    </lineage>
</organism>
<feature type="region of interest" description="Disordered" evidence="11">
    <location>
        <begin position="181"/>
        <end position="208"/>
    </location>
</feature>
<evidence type="ECO:0000256" key="1">
    <source>
        <dbReference type="ARBA" id="ARBA00004572"/>
    </source>
</evidence>
<dbReference type="PROSITE" id="PS50005">
    <property type="entry name" value="TPR"/>
    <property type="match status" value="1"/>
</dbReference>
<keyword evidence="13" id="KW-1185">Reference proteome</keyword>
<dbReference type="GO" id="GO:0045039">
    <property type="term" value="P:protein insertion into mitochondrial inner membrane"/>
    <property type="evidence" value="ECO:0007669"/>
    <property type="project" value="TreeGrafter"/>
</dbReference>
<evidence type="ECO:0000256" key="3">
    <source>
        <dbReference type="ARBA" id="ARBA00022737"/>
    </source>
</evidence>
<feature type="repeat" description="TPR" evidence="10">
    <location>
        <begin position="382"/>
        <end position="415"/>
    </location>
</feature>
<dbReference type="GO" id="GO:0030943">
    <property type="term" value="F:mitochondrion targeting sequence binding"/>
    <property type="evidence" value="ECO:0007669"/>
    <property type="project" value="TreeGrafter"/>
</dbReference>
<evidence type="ECO:0000256" key="8">
    <source>
        <dbReference type="ARBA" id="ARBA00023136"/>
    </source>
</evidence>
<evidence type="ECO:0000313" key="12">
    <source>
        <dbReference type="EMBL" id="KAJ3840794.1"/>
    </source>
</evidence>
<protein>
    <recommendedName>
        <fullName evidence="14">TPR-like protein</fullName>
    </recommendedName>
</protein>
<feature type="compositionally biased region" description="Polar residues" evidence="11">
    <location>
        <begin position="446"/>
        <end position="455"/>
    </location>
</feature>
<reference evidence="12" key="1">
    <citation type="submission" date="2022-08" db="EMBL/GenBank/DDBJ databases">
        <authorList>
            <consortium name="DOE Joint Genome Institute"/>
            <person name="Min B."/>
            <person name="Riley R."/>
            <person name="Sierra-Patev S."/>
            <person name="Naranjo-Ortiz M."/>
            <person name="Looney B."/>
            <person name="Konkel Z."/>
            <person name="Slot J.C."/>
            <person name="Sakamoto Y."/>
            <person name="Steenwyk J.L."/>
            <person name="Rokas A."/>
            <person name="Carro J."/>
            <person name="Camarero S."/>
            <person name="Ferreira P."/>
            <person name="Molpeceres G."/>
            <person name="Ruiz-Duenas F.J."/>
            <person name="Serrano A."/>
            <person name="Henrissat B."/>
            <person name="Drula E."/>
            <person name="Hughes K.W."/>
            <person name="Mata J.L."/>
            <person name="Ishikawa N.K."/>
            <person name="Vargas-Isla R."/>
            <person name="Ushijima S."/>
            <person name="Smith C.A."/>
            <person name="Ahrendt S."/>
            <person name="Andreopoulos W."/>
            <person name="He G."/>
            <person name="Labutti K."/>
            <person name="Lipzen A."/>
            <person name="Ng V."/>
            <person name="Sandor L."/>
            <person name="Barry K."/>
            <person name="Martinez A.T."/>
            <person name="Xiao Y."/>
            <person name="Gibbons J.G."/>
            <person name="Terashima K."/>
            <person name="Hibbett D.S."/>
            <person name="Grigoriev I.V."/>
        </authorList>
    </citation>
    <scope>NUCLEOTIDE SEQUENCE</scope>
    <source>
        <strain evidence="12">TFB9207</strain>
    </source>
</reference>
<sequence length="537" mass="60034">MAVQDTYTFPAQIAISICVGEDMRVFWAAGRAASSWTTSWGGIIRPHRPQISLGPEKCIMFIRYLIIVNAPFLFLNIEPKSFGVLIHADYTASQVDGSSKDRDLPGEDEAQWDGEHLAALLVHGNVNDNDDNAMHYPRTKLRSILISTFITSERLPAAIGSLVAGEPIVLRLYSTPTKDISTTQNTADASTSFSSSNPSYTGGGIQGVRGERSHTRAWKMVNVDEALDSKGVLWDVGRSEWSNLRGRSIRDVKGAKAELNESIKLVAFLHPKPRQNRECVHGSSNRARLERCLSVLRRRSSINLRIRIFIIIVSELSISLFLVVVIKFDDASENYTKSTELDDQFGFSHIQLAVAHYEAENLIGAMAQFRRTMKSFPQRSEPLNYYGAGELLLDQQRYQDAIEKFDKATEIEEKERSHSTLFNTFVYITTLISLTLSHPGLLKTSPRQQKWTKTSVPPDDAATKHSESTQRVQQGEAAVATLAQASARPPTRSDSVRLGQIDNAIKYLNSQTIDRAREYGVAEDLFRTLCSSAWNEY</sequence>
<keyword evidence="2" id="KW-0812">Transmembrane</keyword>
<name>A0AA38UGP6_9AGAR</name>
<evidence type="ECO:0008006" key="14">
    <source>
        <dbReference type="Google" id="ProtNLM"/>
    </source>
</evidence>
<proteinExistence type="inferred from homology"/>
<accession>A0AA38UGP6</accession>
<evidence type="ECO:0000256" key="6">
    <source>
        <dbReference type="ARBA" id="ARBA00022989"/>
    </source>
</evidence>
<evidence type="ECO:0000256" key="2">
    <source>
        <dbReference type="ARBA" id="ARBA00022692"/>
    </source>
</evidence>
<dbReference type="SUPFAM" id="SSF48452">
    <property type="entry name" value="TPR-like"/>
    <property type="match status" value="1"/>
</dbReference>
<evidence type="ECO:0000256" key="5">
    <source>
        <dbReference type="ARBA" id="ARBA00022803"/>
    </source>
</evidence>
<dbReference type="EMBL" id="MU806064">
    <property type="protein sequence ID" value="KAJ3840794.1"/>
    <property type="molecule type" value="Genomic_DNA"/>
</dbReference>
<gene>
    <name evidence="12" type="ORF">F5878DRAFT_640123</name>
</gene>
<evidence type="ECO:0000256" key="4">
    <source>
        <dbReference type="ARBA" id="ARBA00022787"/>
    </source>
</evidence>
<evidence type="ECO:0000256" key="9">
    <source>
        <dbReference type="ARBA" id="ARBA00038030"/>
    </source>
</evidence>
<dbReference type="GO" id="GO:0008320">
    <property type="term" value="F:protein transmembrane transporter activity"/>
    <property type="evidence" value="ECO:0007669"/>
    <property type="project" value="TreeGrafter"/>
</dbReference>
<feature type="region of interest" description="Disordered" evidence="11">
    <location>
        <begin position="446"/>
        <end position="472"/>
    </location>
</feature>
<dbReference type="InterPro" id="IPR011990">
    <property type="entry name" value="TPR-like_helical_dom_sf"/>
</dbReference>
<dbReference type="GO" id="GO:0030150">
    <property type="term" value="P:protein import into mitochondrial matrix"/>
    <property type="evidence" value="ECO:0007669"/>
    <property type="project" value="TreeGrafter"/>
</dbReference>
<comment type="similarity">
    <text evidence="9">Belongs to the Tom70 family.</text>
</comment>
<dbReference type="AlphaFoldDB" id="A0AA38UGP6"/>
<dbReference type="Gene3D" id="1.25.40.10">
    <property type="entry name" value="Tetratricopeptide repeat domain"/>
    <property type="match status" value="1"/>
</dbReference>
<dbReference type="PANTHER" id="PTHR46208:SF1">
    <property type="entry name" value="MITOCHONDRIAL IMPORT RECEPTOR SUBUNIT TOM70"/>
    <property type="match status" value="1"/>
</dbReference>
<keyword evidence="4" id="KW-1000">Mitochondrion outer membrane</keyword>